<proteinExistence type="predicted"/>
<keyword evidence="1" id="KW-0812">Transmembrane</keyword>
<dbReference type="EMBL" id="AP019416">
    <property type="protein sequence ID" value="BBI50426.1"/>
    <property type="molecule type" value="Genomic_DNA"/>
</dbReference>
<name>A0ABM7GIM1_9GAMM</name>
<dbReference type="Proteomes" id="UP000289555">
    <property type="component" value="Chromosome"/>
</dbReference>
<evidence type="ECO:0000256" key="1">
    <source>
        <dbReference type="SAM" id="Phobius"/>
    </source>
</evidence>
<reference evidence="3" key="1">
    <citation type="journal article" date="2019" name="Microbiol. Resour. Announc.">
        <title>Complete Genome Sequence of Halomonas olivaria, a Moderately Halophilic Bacterium Isolated from Olive Processing Effluents, Obtained by Nanopore Sequencing.</title>
        <authorList>
            <person name="Nagata S."/>
            <person name="Ii K.M."/>
            <person name="Tsukimi T."/>
            <person name="Miura M.C."/>
            <person name="Galipon J."/>
            <person name="Arakawa K."/>
        </authorList>
    </citation>
    <scope>NUCLEOTIDE SEQUENCE [LARGE SCALE GENOMIC DNA]</scope>
    <source>
        <strain evidence="3">TYRC17</strain>
    </source>
</reference>
<accession>A0ABM7GIM1</accession>
<feature type="transmembrane region" description="Helical" evidence="1">
    <location>
        <begin position="6"/>
        <end position="27"/>
    </location>
</feature>
<evidence type="ECO:0000313" key="2">
    <source>
        <dbReference type="EMBL" id="BBI50426.1"/>
    </source>
</evidence>
<evidence type="ECO:0000313" key="3">
    <source>
        <dbReference type="Proteomes" id="UP000289555"/>
    </source>
</evidence>
<sequence length="143" mass="16374">MEDIELIVAIVAGLFSLLGGFLGAFLTRRTEYEKWLRQQRSIAFAGFISHLNQFRKAAVDILYDTSLDQEDKDMAITECFYELNSQEHIVRLYLTGSTRERFSELKSEIWSAYSPAVNQTTRLKTLKNATSEIQEIFEGALHG</sequence>
<keyword evidence="1" id="KW-0472">Membrane</keyword>
<organism evidence="2 3">
    <name type="scientific">Vreelandella olivaria</name>
    <dbReference type="NCBI Taxonomy" id="390919"/>
    <lineage>
        <taxon>Bacteria</taxon>
        <taxon>Pseudomonadati</taxon>
        <taxon>Pseudomonadota</taxon>
        <taxon>Gammaproteobacteria</taxon>
        <taxon>Oceanospirillales</taxon>
        <taxon>Halomonadaceae</taxon>
        <taxon>Vreelandella</taxon>
    </lineage>
</organism>
<protein>
    <submittedName>
        <fullName evidence="2">Uncharacterized protein</fullName>
    </submittedName>
</protein>
<gene>
    <name evidence="2" type="ORF">HORIV_28470</name>
</gene>
<keyword evidence="3" id="KW-1185">Reference proteome</keyword>
<keyword evidence="1" id="KW-1133">Transmembrane helix</keyword>